<dbReference type="InterPro" id="IPR002716">
    <property type="entry name" value="PIN_dom"/>
</dbReference>
<dbReference type="CDD" id="cd18692">
    <property type="entry name" value="PIN_VapC-like"/>
    <property type="match status" value="1"/>
</dbReference>
<feature type="binding site" evidence="5">
    <location>
        <position position="85"/>
    </location>
    <ligand>
        <name>Mg(2+)</name>
        <dbReference type="ChEBI" id="CHEBI:18420"/>
    </ligand>
</feature>
<keyword evidence="4 5" id="KW-0378">Hydrolase</keyword>
<feature type="binding site" evidence="5">
    <location>
        <position position="173"/>
    </location>
    <ligand>
        <name>Mg(2+)</name>
        <dbReference type="ChEBI" id="CHEBI:18420"/>
    </ligand>
</feature>
<dbReference type="eggNOG" id="COG5573">
    <property type="taxonomic scope" value="Bacteria"/>
</dbReference>
<evidence type="ECO:0000256" key="1">
    <source>
        <dbReference type="ARBA" id="ARBA00022649"/>
    </source>
</evidence>
<reference evidence="8" key="1">
    <citation type="journal article" date="2004" name="Nat. Biotechnol.">
        <title>Complete genome sequence of the metabolically versatile photosynthetic bacterium Rhodopseudomonas palustris.</title>
        <authorList>
            <person name="Larimer F.W."/>
            <person name="Chain P."/>
            <person name="Hauser L."/>
            <person name="Lamerdin J."/>
            <person name="Malfatti S."/>
            <person name="Do L."/>
            <person name="Land M.L."/>
            <person name="Pelletier D.A."/>
            <person name="Beatty J.T."/>
            <person name="Lang A.S."/>
            <person name="Tabita F.R."/>
            <person name="Gibson J.L."/>
            <person name="Hanson T.E."/>
            <person name="Bobst C."/>
            <person name="Torres J.L."/>
            <person name="Peres C."/>
            <person name="Harrison F.H."/>
            <person name="Gibson J."/>
            <person name="Harwood C.S."/>
        </authorList>
    </citation>
    <scope>NUCLEOTIDE SEQUENCE [LARGE SCALE GENOMIC DNA]</scope>
    <source>
        <strain evidence="8">CGA009</strain>
    </source>
</reference>
<dbReference type="PANTHER" id="PTHR38826">
    <property type="entry name" value="RIBONUCLEASE VAPC13"/>
    <property type="match status" value="1"/>
</dbReference>
<dbReference type="InterPro" id="IPR052106">
    <property type="entry name" value="PINc/VapC_TA"/>
</dbReference>
<dbReference type="GO" id="GO:0016787">
    <property type="term" value="F:hydrolase activity"/>
    <property type="evidence" value="ECO:0007669"/>
    <property type="project" value="UniProtKB-KW"/>
</dbReference>
<feature type="region of interest" description="Disordered" evidence="6">
    <location>
        <begin position="1"/>
        <end position="52"/>
    </location>
</feature>
<dbReference type="EMBL" id="BX572604">
    <property type="protein sequence ID" value="CAE28925.1"/>
    <property type="molecule type" value="Genomic_DNA"/>
</dbReference>
<evidence type="ECO:0000256" key="5">
    <source>
        <dbReference type="HAMAP-Rule" id="MF_00265"/>
    </source>
</evidence>
<proteinExistence type="inferred from homology"/>
<name>Q6N456_RHOPA</name>
<feature type="compositionally biased region" description="Low complexity" evidence="6">
    <location>
        <begin position="42"/>
        <end position="52"/>
    </location>
</feature>
<evidence type="ECO:0000256" key="4">
    <source>
        <dbReference type="ARBA" id="ARBA00022801"/>
    </source>
</evidence>
<keyword evidence="1 5" id="KW-1277">Toxin-antitoxin system</keyword>
<gene>
    <name evidence="5" type="primary">vapC</name>
    <name evidence="8" type="ordered locus">RPA3484</name>
</gene>
<dbReference type="Gene3D" id="3.40.50.1010">
    <property type="entry name" value="5'-nuclease"/>
    <property type="match status" value="1"/>
</dbReference>
<keyword evidence="3 5" id="KW-0479">Metal-binding</keyword>
<dbReference type="AlphaFoldDB" id="Q6N456"/>
<dbReference type="SUPFAM" id="SSF88723">
    <property type="entry name" value="PIN domain-like"/>
    <property type="match status" value="1"/>
</dbReference>
<dbReference type="PANTHER" id="PTHR38826:SF5">
    <property type="entry name" value="RIBONUCLEASE VAPC13"/>
    <property type="match status" value="1"/>
</dbReference>
<keyword evidence="2 5" id="KW-0540">Nuclease</keyword>
<dbReference type="Pfam" id="PF01850">
    <property type="entry name" value="PIN"/>
    <property type="match status" value="1"/>
</dbReference>
<evidence type="ECO:0000256" key="2">
    <source>
        <dbReference type="ARBA" id="ARBA00022722"/>
    </source>
</evidence>
<dbReference type="GO" id="GO:0004540">
    <property type="term" value="F:RNA nuclease activity"/>
    <property type="evidence" value="ECO:0007669"/>
    <property type="project" value="InterPro"/>
</dbReference>
<dbReference type="HAMAP" id="MF_00265">
    <property type="entry name" value="VapC_Nob1"/>
    <property type="match status" value="1"/>
</dbReference>
<dbReference type="InterPro" id="IPR029060">
    <property type="entry name" value="PIN-like_dom_sf"/>
</dbReference>
<dbReference type="EC" id="3.1.-.-" evidence="5"/>
<dbReference type="GO" id="GO:0000287">
    <property type="term" value="F:magnesium ion binding"/>
    <property type="evidence" value="ECO:0007669"/>
    <property type="project" value="UniProtKB-UniRule"/>
</dbReference>
<evidence type="ECO:0000313" key="8">
    <source>
        <dbReference type="EMBL" id="CAE28925.1"/>
    </source>
</evidence>
<feature type="domain" description="PIN" evidence="7">
    <location>
        <begin position="83"/>
        <end position="194"/>
    </location>
</feature>
<dbReference type="PhylomeDB" id="Q6N456"/>
<comment type="function">
    <text evidence="5">Toxic component of a toxin-antitoxin (TA) system. An RNase.</text>
</comment>
<dbReference type="InterPro" id="IPR022907">
    <property type="entry name" value="VapC_family"/>
</dbReference>
<evidence type="ECO:0000256" key="6">
    <source>
        <dbReference type="SAM" id="MobiDB-lite"/>
    </source>
</evidence>
<evidence type="ECO:0000256" key="3">
    <source>
        <dbReference type="ARBA" id="ARBA00022723"/>
    </source>
</evidence>
<sequence length="213" mass="23592">MGQQSRRQAAQGVGRQARSERGRRVERRRHRRADAGGREGGQAESSGGAAFQAAMDPSYRLQIRSRRGERALSRRVERAVRAFFDTNILVYSTTSDPRQATAAACLEQGGFASVQVLNEFVHVARRKLRHDWPQIEVALEQFHAALDDVLPITLTTHAAAVVLARDHRVSFYDALIVAAAQAAGCDVLYSEDLQHGRTFGALRVENPFLEGSR</sequence>
<organism evidence="8">
    <name type="scientific">Rhodopseudomonas palustris (strain ATCC BAA-98 / CGA009)</name>
    <dbReference type="NCBI Taxonomy" id="258594"/>
    <lineage>
        <taxon>Bacteria</taxon>
        <taxon>Pseudomonadati</taxon>
        <taxon>Pseudomonadota</taxon>
        <taxon>Alphaproteobacteria</taxon>
        <taxon>Hyphomicrobiales</taxon>
        <taxon>Nitrobacteraceae</taxon>
        <taxon>Rhodopseudomonas</taxon>
    </lineage>
</organism>
<comment type="similarity">
    <text evidence="5">Belongs to the PINc/VapC protein family.</text>
</comment>
<dbReference type="HOGENOM" id="CLU_1293477_0_0_5"/>
<dbReference type="STRING" id="258594.RPA3484"/>
<keyword evidence="5" id="KW-0800">Toxin</keyword>
<keyword evidence="5" id="KW-0460">Magnesium</keyword>
<dbReference type="GO" id="GO:0090729">
    <property type="term" value="F:toxin activity"/>
    <property type="evidence" value="ECO:0007669"/>
    <property type="project" value="UniProtKB-KW"/>
</dbReference>
<comment type="cofactor">
    <cofactor evidence="5">
        <name>Mg(2+)</name>
        <dbReference type="ChEBI" id="CHEBI:18420"/>
    </cofactor>
</comment>
<accession>Q6N456</accession>
<protein>
    <recommendedName>
        <fullName evidence="5">Ribonuclease VapC</fullName>
        <shortName evidence="5">RNase VapC</shortName>
        <ecNumber evidence="5">3.1.-.-</ecNumber>
    </recommendedName>
    <alternativeName>
        <fullName evidence="5">Toxin VapC</fullName>
    </alternativeName>
</protein>
<evidence type="ECO:0000259" key="7">
    <source>
        <dbReference type="Pfam" id="PF01850"/>
    </source>
</evidence>